<dbReference type="OrthoDB" id="9772590at2"/>
<dbReference type="Gene3D" id="3.10.450.40">
    <property type="match status" value="2"/>
</dbReference>
<name>A0A3N1MK19_9PROT</name>
<dbReference type="GO" id="GO:0005507">
    <property type="term" value="F:copper ion binding"/>
    <property type="evidence" value="ECO:0007669"/>
    <property type="project" value="InterPro"/>
</dbReference>
<feature type="domain" description="Copper amine oxidase N2-terminal" evidence="11">
    <location>
        <begin position="22"/>
        <end position="85"/>
    </location>
</feature>
<evidence type="ECO:0000313" key="14">
    <source>
        <dbReference type="Proteomes" id="UP000278222"/>
    </source>
</evidence>
<dbReference type="Pfam" id="PF02728">
    <property type="entry name" value="Cu_amine_oxidN3"/>
    <property type="match status" value="1"/>
</dbReference>
<dbReference type="PANTHER" id="PTHR10638">
    <property type="entry name" value="COPPER AMINE OXIDASE"/>
    <property type="match status" value="1"/>
</dbReference>
<evidence type="ECO:0000256" key="1">
    <source>
        <dbReference type="ARBA" id="ARBA00007983"/>
    </source>
</evidence>
<dbReference type="PROSITE" id="PS01164">
    <property type="entry name" value="COPPER_AMINE_OXID_1"/>
    <property type="match status" value="1"/>
</dbReference>
<accession>A0A3N1MK19</accession>
<keyword evidence="2 8" id="KW-0479">Metal-binding</keyword>
<dbReference type="GO" id="GO:0048038">
    <property type="term" value="F:quinone binding"/>
    <property type="evidence" value="ECO:0007669"/>
    <property type="project" value="InterPro"/>
</dbReference>
<feature type="region of interest" description="Disordered" evidence="9">
    <location>
        <begin position="1"/>
        <end position="24"/>
    </location>
</feature>
<dbReference type="AlphaFoldDB" id="A0A3N1MK19"/>
<dbReference type="Pfam" id="PF01179">
    <property type="entry name" value="Cu_amine_oxid"/>
    <property type="match status" value="1"/>
</dbReference>
<organism evidence="13 14">
    <name type="scientific">Stella humosa</name>
    <dbReference type="NCBI Taxonomy" id="94"/>
    <lineage>
        <taxon>Bacteria</taxon>
        <taxon>Pseudomonadati</taxon>
        <taxon>Pseudomonadota</taxon>
        <taxon>Alphaproteobacteria</taxon>
        <taxon>Rhodospirillales</taxon>
        <taxon>Stellaceae</taxon>
        <taxon>Stella</taxon>
    </lineage>
</organism>
<evidence type="ECO:0000259" key="10">
    <source>
        <dbReference type="Pfam" id="PF01179"/>
    </source>
</evidence>
<dbReference type="GO" id="GO:0009308">
    <property type="term" value="P:amine metabolic process"/>
    <property type="evidence" value="ECO:0007669"/>
    <property type="project" value="UniProtKB-UniRule"/>
</dbReference>
<dbReference type="Proteomes" id="UP000278222">
    <property type="component" value="Unassembled WGS sequence"/>
</dbReference>
<evidence type="ECO:0000256" key="6">
    <source>
        <dbReference type="PIRSR" id="PIRSR600269-50"/>
    </source>
</evidence>
<dbReference type="InterPro" id="IPR015798">
    <property type="entry name" value="Cu_amine_oxidase_C"/>
</dbReference>
<evidence type="ECO:0000256" key="3">
    <source>
        <dbReference type="ARBA" id="ARBA00022772"/>
    </source>
</evidence>
<dbReference type="Pfam" id="PF02727">
    <property type="entry name" value="Cu_amine_oxidN2"/>
    <property type="match status" value="1"/>
</dbReference>
<evidence type="ECO:0000259" key="12">
    <source>
        <dbReference type="Pfam" id="PF02728"/>
    </source>
</evidence>
<proteinExistence type="inferred from homology"/>
<dbReference type="InterPro" id="IPR015802">
    <property type="entry name" value="Cu_amine_oxidase_N3"/>
</dbReference>
<evidence type="ECO:0000313" key="13">
    <source>
        <dbReference type="EMBL" id="ROQ01336.1"/>
    </source>
</evidence>
<dbReference type="InterPro" id="IPR049948">
    <property type="entry name" value="Cu_Am_ox_TPQ-bd"/>
</dbReference>
<evidence type="ECO:0000256" key="8">
    <source>
        <dbReference type="RuleBase" id="RU000672"/>
    </source>
</evidence>
<keyword evidence="3 6" id="KW-0801">TPQ</keyword>
<feature type="active site" description="Proton acceptor" evidence="6">
    <location>
        <position position="316"/>
    </location>
</feature>
<keyword evidence="4 8" id="KW-0560">Oxidoreductase</keyword>
<dbReference type="PANTHER" id="PTHR10638:SF41">
    <property type="entry name" value="AMINE OXIDASE"/>
    <property type="match status" value="1"/>
</dbReference>
<gene>
    <name evidence="13" type="ORF">EDC65_0514</name>
</gene>
<dbReference type="InterPro" id="IPR000269">
    <property type="entry name" value="Cu_amine_oxidase"/>
</dbReference>
<dbReference type="InterPro" id="IPR036460">
    <property type="entry name" value="Cu_amine_oxidase_C_sf"/>
</dbReference>
<protein>
    <recommendedName>
        <fullName evidence="8">Amine oxidase</fullName>
        <ecNumber evidence="8">1.4.3.-</ecNumber>
    </recommendedName>
</protein>
<comment type="PTM">
    <text evidence="7 8">Topaquinone (TPQ) is generated by copper-dependent autoxidation of a specific tyrosyl residue.</text>
</comment>
<evidence type="ECO:0000256" key="2">
    <source>
        <dbReference type="ARBA" id="ARBA00022723"/>
    </source>
</evidence>
<dbReference type="SUPFAM" id="SSF49998">
    <property type="entry name" value="Amine oxidase catalytic domain"/>
    <property type="match status" value="1"/>
</dbReference>
<comment type="similarity">
    <text evidence="1 8">Belongs to the copper/topaquinone oxidase family.</text>
</comment>
<dbReference type="NCBIfam" id="NF008559">
    <property type="entry name" value="PRK11504.1"/>
    <property type="match status" value="1"/>
</dbReference>
<keyword evidence="14" id="KW-1185">Reference proteome</keyword>
<evidence type="ECO:0000259" key="11">
    <source>
        <dbReference type="Pfam" id="PF02727"/>
    </source>
</evidence>
<keyword evidence="5 8" id="KW-0186">Copper</keyword>
<evidence type="ECO:0000256" key="4">
    <source>
        <dbReference type="ARBA" id="ARBA00023002"/>
    </source>
</evidence>
<comment type="caution">
    <text evidence="13">The sequence shown here is derived from an EMBL/GenBank/DDBJ whole genome shotgun (WGS) entry which is preliminary data.</text>
</comment>
<dbReference type="Gene3D" id="2.70.98.20">
    <property type="entry name" value="Copper amine oxidase, catalytic domain"/>
    <property type="match status" value="1"/>
</dbReference>
<evidence type="ECO:0000256" key="5">
    <source>
        <dbReference type="ARBA" id="ARBA00023008"/>
    </source>
</evidence>
<evidence type="ECO:0000256" key="7">
    <source>
        <dbReference type="PIRSR" id="PIRSR600269-51"/>
    </source>
</evidence>
<dbReference type="SUPFAM" id="SSF54416">
    <property type="entry name" value="Amine oxidase N-terminal region"/>
    <property type="match status" value="2"/>
</dbReference>
<feature type="active site" description="Schiff-base intermediate with substrate; via topaquinone" evidence="6">
    <location>
        <position position="400"/>
    </location>
</feature>
<feature type="domain" description="Copper amine oxidase N3-terminal" evidence="12">
    <location>
        <begin position="112"/>
        <end position="208"/>
    </location>
</feature>
<dbReference type="EC" id="1.4.3.-" evidence="8"/>
<feature type="domain" description="Copper amine oxidase catalytic" evidence="10">
    <location>
        <begin position="240"/>
        <end position="641"/>
    </location>
</feature>
<reference evidence="13 14" key="1">
    <citation type="submission" date="2018-11" db="EMBL/GenBank/DDBJ databases">
        <title>Genomic Encyclopedia of Type Strains, Phase IV (KMG-IV): sequencing the most valuable type-strain genomes for metagenomic binning, comparative biology and taxonomic classification.</title>
        <authorList>
            <person name="Goeker M."/>
        </authorList>
    </citation>
    <scope>NUCLEOTIDE SEQUENCE [LARGE SCALE GENOMIC DNA]</scope>
    <source>
        <strain evidence="13 14">DSM 5900</strain>
    </source>
</reference>
<comment type="cofactor">
    <cofactor evidence="8">
        <name>Cu cation</name>
        <dbReference type="ChEBI" id="CHEBI:23378"/>
    </cofactor>
    <text evidence="8">Contains 1 topaquinone per subunit.</text>
</comment>
<dbReference type="RefSeq" id="WP_123688107.1">
    <property type="nucleotide sequence ID" value="NZ_AP019700.1"/>
</dbReference>
<feature type="modified residue" description="2',4',5'-topaquinone" evidence="7">
    <location>
        <position position="400"/>
    </location>
</feature>
<dbReference type="GO" id="GO:0008131">
    <property type="term" value="F:primary methylamine oxidase activity"/>
    <property type="evidence" value="ECO:0007669"/>
    <property type="project" value="InterPro"/>
</dbReference>
<dbReference type="InterPro" id="IPR015800">
    <property type="entry name" value="Cu_amine_oxidase_N2"/>
</dbReference>
<dbReference type="InterPro" id="IPR016182">
    <property type="entry name" value="Cu_amine_oxidase_N-reg"/>
</dbReference>
<dbReference type="EMBL" id="RJKX01000011">
    <property type="protein sequence ID" value="ROQ01336.1"/>
    <property type="molecule type" value="Genomic_DNA"/>
</dbReference>
<sequence>MAPAQDGALAHRADTPHPAALHPLDPLSADEIRRAAGILRAHFDLGEALQFETIDLDEPDKAAVRAHAPGAPVRRSARFAVYRRGATGLWAGRIDFDAGTVSAVDFLPDARPMFSPEEFMQIEAAAKADPRFQAAIARRGIDRMDLVCVDPWTAGNFDGAGEGGRRVAYTFVWRRAFEYDNYYAHPVEGLNVAVDVDTFEVIRVDDHSAAAGTFVPVPMTPINYDADFLTDLRQPLKRLDVVQPDGPSFTVDGNHILWDNWDLRVGFSGREGLILHQIGYTQGGRRRPVVYRASIAEMVVPYGTPEGVHYRKNVFDSGEYGFGKLVQSLALGCDCLGHIHYMDVTLHDILGQPLVIPSAICIHEEDAGLAWKHFDFRTGRTETRRLRRLVVSSITTVGNYEYCCYWYLYQDGTIEFEMKATGIINTAACIPGTAQEYGTEVAPGIIGHIHQHIFCARLDMEVDGPANTVVECDTVAPPMGPGNPMGNAFKVVERPLTRELEAHRRVDFERMRYWKIVNPAARNHVGKPTGYKLEATSAVQPYLDPAGPSGKRAGFIYSHLWVTPYHVDERYPAGEFMNHSTGADGLPAWTAQDRSVENTDIVLWHSFGLHHLPRPEDHPVQPRVLCGFKLMPVGFFDGNPIIDLPREKNAASRGNLEGAGPSCCS</sequence>
<evidence type="ECO:0000256" key="9">
    <source>
        <dbReference type="SAM" id="MobiDB-lite"/>
    </source>
</evidence>